<dbReference type="Pfam" id="PF01874">
    <property type="entry name" value="CitG"/>
    <property type="match status" value="1"/>
</dbReference>
<sequence length="460" mass="50598">MFTEGQAVSLTDILTSKEVRSARQTKFQAAYPDQVICAVKLNIPGNVKTNAAIVNIFVDGWHNILATLNQDGYHVQHTVQYRELATGPEGFIIVDGSLSVVKKVMIELETHLPLGRLFDIDVMTQGNATQLSRQALGFSARKCLVCEQDAKVCAKTQAHTYPEILAVIEHRYQQHFHATDWDQTHAVNFAQKGLLYEVSLNPKPGLVDPASTGAHHDMDVFTFIDSSLALGPYFNTAYQAGFNFNEADLTQLFAQLRQHGMEAETAMFTATNGVNTHKGAIFSLGILLGATGYCYRHQLTTLTHLQATVKAMLATLITTDFQGLTTKATLTAGEQQFLKYQVTGIRGEAAAGYPTVFGLALPQLQKTTGTLPQRLLDTLMYIAGNTRDSNLIKRAGELEILTEMHAWTQQYFDLGGSKTAEGMAFLHQLDDQFKERNLSLGGSADLLILTIYTGLLTTMI</sequence>
<gene>
    <name evidence="7 8" type="primary">citG</name>
    <name evidence="8" type="ORF">WFA24289_00205</name>
</gene>
<comment type="catalytic activity">
    <reaction evidence="1 7">
        <text>3'-dephospho-CoA + ATP = 2'-(5''-triphospho-alpha-D-ribosyl)-3'-dephospho-CoA + adenine</text>
        <dbReference type="Rhea" id="RHEA:15117"/>
        <dbReference type="ChEBI" id="CHEBI:16708"/>
        <dbReference type="ChEBI" id="CHEBI:30616"/>
        <dbReference type="ChEBI" id="CHEBI:57328"/>
        <dbReference type="ChEBI" id="CHEBI:61378"/>
        <dbReference type="EC" id="2.4.2.52"/>
    </reaction>
</comment>
<dbReference type="GO" id="GO:0046917">
    <property type="term" value="F:triphosphoribosyl-dephospho-CoA synthase activity"/>
    <property type="evidence" value="ECO:0007669"/>
    <property type="project" value="UniProtKB-EC"/>
</dbReference>
<evidence type="ECO:0000256" key="2">
    <source>
        <dbReference type="ARBA" id="ARBA00022679"/>
    </source>
</evidence>
<keyword evidence="4 7" id="KW-0547">Nucleotide-binding</keyword>
<keyword evidence="8" id="KW-0328">Glycosyltransferase</keyword>
<name>A0ABM8Z3P4_9LACO</name>
<dbReference type="PANTHER" id="PTHR30201">
    <property type="entry name" value="TRIPHOSPHORIBOSYL-DEPHOSPHO-COA SYNTHASE"/>
    <property type="match status" value="1"/>
</dbReference>
<keyword evidence="2 7" id="KW-0808">Transferase</keyword>
<evidence type="ECO:0000256" key="5">
    <source>
        <dbReference type="ARBA" id="ARBA00022840"/>
    </source>
</evidence>
<dbReference type="InterPro" id="IPR002736">
    <property type="entry name" value="CitG"/>
</dbReference>
<keyword evidence="9" id="KW-1185">Reference proteome</keyword>
<dbReference type="InterPro" id="IPR005551">
    <property type="entry name" value="CitX"/>
</dbReference>
<comment type="similarity">
    <text evidence="7">Belongs to the CitG/MdcB family.</text>
</comment>
<dbReference type="PANTHER" id="PTHR30201:SF2">
    <property type="entry name" value="2-(5''-TRIPHOSPHORIBOSYL)-3'-DEPHOSPHOCOENZYME-A SYNTHASE"/>
    <property type="match status" value="1"/>
</dbReference>
<dbReference type="NCBIfam" id="TIGR03125">
    <property type="entry name" value="citrate_citG"/>
    <property type="match status" value="1"/>
</dbReference>
<dbReference type="RefSeq" id="WP_230095983.1">
    <property type="nucleotide sequence ID" value="NZ_CAKKNS010000001.1"/>
</dbReference>
<evidence type="ECO:0000313" key="9">
    <source>
        <dbReference type="Proteomes" id="UP000789707"/>
    </source>
</evidence>
<evidence type="ECO:0000256" key="6">
    <source>
        <dbReference type="ARBA" id="ARBA00048574"/>
    </source>
</evidence>
<protein>
    <recommendedName>
        <fullName evidence="7">Probable 2-(5''-triphosphoribosyl)-3'-dephosphocoenzyme-A synthase</fullName>
        <shortName evidence="7">2-(5''-triphosphoribosyl)-3'-dephospho-CoA synthase</shortName>
        <ecNumber evidence="7">2.4.2.52</ecNumber>
    </recommendedName>
</protein>
<comment type="caution">
    <text evidence="8">The sequence shown here is derived from an EMBL/GenBank/DDBJ whole genome shotgun (WGS) entry which is preliminary data.</text>
</comment>
<keyword evidence="3" id="KW-0548">Nucleotidyltransferase</keyword>
<evidence type="ECO:0000313" key="8">
    <source>
        <dbReference type="EMBL" id="CAH0415907.1"/>
    </source>
</evidence>
<proteinExistence type="inferred from homology"/>
<dbReference type="EMBL" id="CAKKNS010000001">
    <property type="protein sequence ID" value="CAH0415907.1"/>
    <property type="molecule type" value="Genomic_DNA"/>
</dbReference>
<dbReference type="InterPro" id="IPR017551">
    <property type="entry name" value="TriPribosyl-deP-CoA_syn_CitG"/>
</dbReference>
<comment type="catalytic activity">
    <reaction evidence="6">
        <text>apo-[citrate lyase ACP] + 2'-(5''-triphospho-alpha-D-ribosyl)-3'-dephospho-CoA = holo-[citrate lyase ACP] + diphosphate</text>
        <dbReference type="Rhea" id="RHEA:16333"/>
        <dbReference type="Rhea" id="RHEA-COMP:10157"/>
        <dbReference type="Rhea" id="RHEA-COMP:10158"/>
        <dbReference type="ChEBI" id="CHEBI:29999"/>
        <dbReference type="ChEBI" id="CHEBI:33019"/>
        <dbReference type="ChEBI" id="CHEBI:61378"/>
        <dbReference type="ChEBI" id="CHEBI:82683"/>
        <dbReference type="EC" id="2.7.7.61"/>
    </reaction>
</comment>
<dbReference type="Gene3D" id="1.10.4200.10">
    <property type="entry name" value="Triphosphoribosyl-dephospho-CoA protein"/>
    <property type="match status" value="1"/>
</dbReference>
<evidence type="ECO:0000256" key="3">
    <source>
        <dbReference type="ARBA" id="ARBA00022695"/>
    </source>
</evidence>
<dbReference type="EC" id="2.4.2.52" evidence="7"/>
<reference evidence="8 9" key="1">
    <citation type="submission" date="2021-11" db="EMBL/GenBank/DDBJ databases">
        <authorList>
            <person name="Depoorter E."/>
        </authorList>
    </citation>
    <scope>NUCLEOTIDE SEQUENCE [LARGE SCALE GENOMIC DNA]</scope>
    <source>
        <strain evidence="8 9">LMG 24289</strain>
    </source>
</reference>
<dbReference type="Pfam" id="PF03802">
    <property type="entry name" value="CitX"/>
    <property type="match status" value="1"/>
</dbReference>
<dbReference type="HAMAP" id="MF_00397">
    <property type="entry name" value="CitG"/>
    <property type="match status" value="1"/>
</dbReference>
<evidence type="ECO:0000256" key="4">
    <source>
        <dbReference type="ARBA" id="ARBA00022741"/>
    </source>
</evidence>
<evidence type="ECO:0000256" key="7">
    <source>
        <dbReference type="HAMAP-Rule" id="MF_00397"/>
    </source>
</evidence>
<organism evidence="8 9">
    <name type="scientific">Periweissella fabaria</name>
    <dbReference type="NCBI Taxonomy" id="546157"/>
    <lineage>
        <taxon>Bacteria</taxon>
        <taxon>Bacillati</taxon>
        <taxon>Bacillota</taxon>
        <taxon>Bacilli</taxon>
        <taxon>Lactobacillales</taxon>
        <taxon>Lactobacillaceae</taxon>
        <taxon>Periweissella</taxon>
    </lineage>
</organism>
<dbReference type="NCBIfam" id="NF002315">
    <property type="entry name" value="PRK01237.1"/>
    <property type="match status" value="1"/>
</dbReference>
<accession>A0ABM8Z3P4</accession>
<dbReference type="NCBIfam" id="TIGR03124">
    <property type="entry name" value="citrate_citX"/>
    <property type="match status" value="1"/>
</dbReference>
<keyword evidence="5 7" id="KW-0067">ATP-binding</keyword>
<evidence type="ECO:0000256" key="1">
    <source>
        <dbReference type="ARBA" id="ARBA00001210"/>
    </source>
</evidence>
<dbReference type="Proteomes" id="UP000789707">
    <property type="component" value="Unassembled WGS sequence"/>
</dbReference>
<dbReference type="GO" id="GO:0016757">
    <property type="term" value="F:glycosyltransferase activity"/>
    <property type="evidence" value="ECO:0007669"/>
    <property type="project" value="UniProtKB-KW"/>
</dbReference>